<organism evidence="2">
    <name type="scientific">uncultured Gemmatimonadota bacterium</name>
    <dbReference type="NCBI Taxonomy" id="203437"/>
    <lineage>
        <taxon>Bacteria</taxon>
        <taxon>Pseudomonadati</taxon>
        <taxon>Gemmatimonadota</taxon>
        <taxon>environmental samples</taxon>
    </lineage>
</organism>
<feature type="region of interest" description="Disordered" evidence="1">
    <location>
        <begin position="40"/>
        <end position="75"/>
    </location>
</feature>
<reference evidence="2" key="1">
    <citation type="submission" date="2020-02" db="EMBL/GenBank/DDBJ databases">
        <authorList>
            <person name="Meier V. D."/>
        </authorList>
    </citation>
    <scope>NUCLEOTIDE SEQUENCE</scope>
    <source>
        <strain evidence="2">AVDCRST_MAG68</strain>
    </source>
</reference>
<sequence length="196" mass="21614">CLAPAHAGGARRAAAPASRLRACRAEDRARFWVRLPGVRGSSCSRWPAPRSRRSRRGAPTPGRLRRIGAPRGPRHPGRCPLRPFVLLGERGVVRHGVVHLQAGEPAHPSVHGDLGAELPVREVVEAPQQQHAQEQLRVGARAASLAVTGRDRITNPGQVEHRIDLGRPVIRRDQRRQVDHLEVCRLRCVPSEHVEP</sequence>
<gene>
    <name evidence="2" type="ORF">AVDCRST_MAG68-141</name>
</gene>
<dbReference type="AlphaFoldDB" id="A0A6J4K7Z4"/>
<feature type="non-terminal residue" evidence="2">
    <location>
        <position position="1"/>
    </location>
</feature>
<evidence type="ECO:0000313" key="2">
    <source>
        <dbReference type="EMBL" id="CAA9297494.1"/>
    </source>
</evidence>
<evidence type="ECO:0000256" key="1">
    <source>
        <dbReference type="SAM" id="MobiDB-lite"/>
    </source>
</evidence>
<feature type="non-terminal residue" evidence="2">
    <location>
        <position position="196"/>
    </location>
</feature>
<accession>A0A6J4K7Z4</accession>
<dbReference type="EMBL" id="CADCTW010000010">
    <property type="protein sequence ID" value="CAA9297494.1"/>
    <property type="molecule type" value="Genomic_DNA"/>
</dbReference>
<proteinExistence type="predicted"/>
<name>A0A6J4K7Z4_9BACT</name>
<protein>
    <submittedName>
        <fullName evidence="2">Uncharacterized protein</fullName>
    </submittedName>
</protein>
<feature type="compositionally biased region" description="Basic residues" evidence="1">
    <location>
        <begin position="63"/>
        <end position="75"/>
    </location>
</feature>